<dbReference type="Proteomes" id="UP000193642">
    <property type="component" value="Unassembled WGS sequence"/>
</dbReference>
<proteinExistence type="predicted"/>
<name>A0A1Y2B8Q2_9FUNG</name>
<keyword evidence="2" id="KW-1185">Reference proteome</keyword>
<gene>
    <name evidence="1" type="ORF">BCR33DRAFT_792338</name>
</gene>
<sequence length="638" mass="73258">MKDDTFSFHELLHYFDDDEEASSNSSYSASASTPSLPPEIWFQIFVKACGSMKQLSRLSRLSKSIYNYCWKSPAARANFYIDRYGKDQAIEKLVKIQGHKDPRLSETLKVLVQKGCSHTCKVKKLWDCPLWLLSTHQSAAENIRLFYACNPSILEYHINMSLQRAGSYGRLDSLCAILKEDPSLITNSQLIARLAEKEIKLDLKHLLECNHINLITFLGPEYWKFHLFDSTVVSLAIKQDYLFIAEQMISPHIVPSTMKLVEIYSNSIWGRLDFTNIRHVTTVLSLGVASTSFALLRSAGYNETIYFSSTRLDCNYNWADKVPFTLAENAYAVNDILLQAGCQINSGVLNHAVVHAPKEYVTYLLEKWSLQENYTNINIIEGYVIHNAYTRRDWDLVEILLEHGRQWAKATGKPGIHLTHSTLPNRSSSIYAPIPLDSNDAYFFDKMPILIELKIYSDNAYTVCLERKVTEMTIPTLEKLFSLGAVVTPRAVFLASTGNSKTKFKLLLEHYQVNSKVEFEGFERTVRETNHLEAIQMMIAKGIPVMSKALFAMYQRFLRDQDNPTVNEMMNAAAEETRMTFFHYFEEREHEAWDIEHVESFLLKFHGFGFRTSQQVVDIATFKNKPRLSKLLQLLVDK</sequence>
<dbReference type="EMBL" id="MCGO01000079">
    <property type="protein sequence ID" value="ORY31124.1"/>
    <property type="molecule type" value="Genomic_DNA"/>
</dbReference>
<evidence type="ECO:0000313" key="1">
    <source>
        <dbReference type="EMBL" id="ORY31124.1"/>
    </source>
</evidence>
<dbReference type="OrthoDB" id="2152642at2759"/>
<comment type="caution">
    <text evidence="1">The sequence shown here is derived from an EMBL/GenBank/DDBJ whole genome shotgun (WGS) entry which is preliminary data.</text>
</comment>
<organism evidence="1 2">
    <name type="scientific">Rhizoclosmatium globosum</name>
    <dbReference type="NCBI Taxonomy" id="329046"/>
    <lineage>
        <taxon>Eukaryota</taxon>
        <taxon>Fungi</taxon>
        <taxon>Fungi incertae sedis</taxon>
        <taxon>Chytridiomycota</taxon>
        <taxon>Chytridiomycota incertae sedis</taxon>
        <taxon>Chytridiomycetes</taxon>
        <taxon>Chytridiales</taxon>
        <taxon>Chytriomycetaceae</taxon>
        <taxon>Rhizoclosmatium</taxon>
    </lineage>
</organism>
<accession>A0A1Y2B8Q2</accession>
<dbReference type="AlphaFoldDB" id="A0A1Y2B8Q2"/>
<protein>
    <submittedName>
        <fullName evidence="1">Uncharacterized protein</fullName>
    </submittedName>
</protein>
<evidence type="ECO:0000313" key="2">
    <source>
        <dbReference type="Proteomes" id="UP000193642"/>
    </source>
</evidence>
<reference evidence="1 2" key="1">
    <citation type="submission" date="2016-07" db="EMBL/GenBank/DDBJ databases">
        <title>Pervasive Adenine N6-methylation of Active Genes in Fungi.</title>
        <authorList>
            <consortium name="DOE Joint Genome Institute"/>
            <person name="Mondo S.J."/>
            <person name="Dannebaum R.O."/>
            <person name="Kuo R.C."/>
            <person name="Labutti K."/>
            <person name="Haridas S."/>
            <person name="Kuo A."/>
            <person name="Salamov A."/>
            <person name="Ahrendt S.R."/>
            <person name="Lipzen A."/>
            <person name="Sullivan W."/>
            <person name="Andreopoulos W.B."/>
            <person name="Clum A."/>
            <person name="Lindquist E."/>
            <person name="Daum C."/>
            <person name="Ramamoorthy G.K."/>
            <person name="Gryganskyi A."/>
            <person name="Culley D."/>
            <person name="Magnuson J.K."/>
            <person name="James T.Y."/>
            <person name="O'Malley M.A."/>
            <person name="Stajich J.E."/>
            <person name="Spatafora J.W."/>
            <person name="Visel A."/>
            <person name="Grigoriev I.V."/>
        </authorList>
    </citation>
    <scope>NUCLEOTIDE SEQUENCE [LARGE SCALE GENOMIC DNA]</scope>
    <source>
        <strain evidence="1 2">JEL800</strain>
    </source>
</reference>